<sequence>MALTIRLKVGTFRRASEMAGFQSVYALAKVMEVNRSTLKRVLEGDLSPGSAFIAGAVTALKPFTFDDLFEVVTRAAPQEPQVQATPKPPAHSHRRR</sequence>
<dbReference type="Proteomes" id="UP001195724">
    <property type="component" value="Unassembled WGS sequence"/>
</dbReference>
<feature type="region of interest" description="Disordered" evidence="1">
    <location>
        <begin position="76"/>
        <end position="96"/>
    </location>
</feature>
<name>A0ABS2S9I2_9PSEU</name>
<dbReference type="RefSeq" id="WP_239562269.1">
    <property type="nucleotide sequence ID" value="NZ_JAFBCL010000001.1"/>
</dbReference>
<evidence type="ECO:0000256" key="1">
    <source>
        <dbReference type="SAM" id="MobiDB-lite"/>
    </source>
</evidence>
<evidence type="ECO:0000313" key="3">
    <source>
        <dbReference type="Proteomes" id="UP001195724"/>
    </source>
</evidence>
<comment type="caution">
    <text evidence="2">The sequence shown here is derived from an EMBL/GenBank/DDBJ whole genome shotgun (WGS) entry which is preliminary data.</text>
</comment>
<evidence type="ECO:0000313" key="2">
    <source>
        <dbReference type="EMBL" id="MBM7812485.1"/>
    </source>
</evidence>
<reference evidence="2 3" key="1">
    <citation type="submission" date="2021-01" db="EMBL/GenBank/DDBJ databases">
        <title>Sequencing the genomes of 1000 actinobacteria strains.</title>
        <authorList>
            <person name="Klenk H.-P."/>
        </authorList>
    </citation>
    <scope>NUCLEOTIDE SEQUENCE [LARGE SCALE GENOMIC DNA]</scope>
    <source>
        <strain evidence="2 3">DSM 44581</strain>
    </source>
</reference>
<accession>A0ABS2S9I2</accession>
<proteinExistence type="predicted"/>
<protein>
    <recommendedName>
        <fullName evidence="4">Transcriptional regulator</fullName>
    </recommendedName>
</protein>
<gene>
    <name evidence="2" type="ORF">JOE68_003350</name>
</gene>
<dbReference type="EMBL" id="JAFBCL010000001">
    <property type="protein sequence ID" value="MBM7812485.1"/>
    <property type="molecule type" value="Genomic_DNA"/>
</dbReference>
<organism evidence="2 3">
    <name type="scientific">Saccharothrix algeriensis</name>
    <dbReference type="NCBI Taxonomy" id="173560"/>
    <lineage>
        <taxon>Bacteria</taxon>
        <taxon>Bacillati</taxon>
        <taxon>Actinomycetota</taxon>
        <taxon>Actinomycetes</taxon>
        <taxon>Pseudonocardiales</taxon>
        <taxon>Pseudonocardiaceae</taxon>
        <taxon>Saccharothrix</taxon>
    </lineage>
</organism>
<keyword evidence="3" id="KW-1185">Reference proteome</keyword>
<evidence type="ECO:0008006" key="4">
    <source>
        <dbReference type="Google" id="ProtNLM"/>
    </source>
</evidence>